<comment type="caution">
    <text evidence="2">The sequence shown here is derived from an EMBL/GenBank/DDBJ whole genome shotgun (WGS) entry which is preliminary data.</text>
</comment>
<accession>A0A0F9MU48</accession>
<feature type="transmembrane region" description="Helical" evidence="1">
    <location>
        <begin position="78"/>
        <end position="98"/>
    </location>
</feature>
<organism evidence="2">
    <name type="scientific">marine sediment metagenome</name>
    <dbReference type="NCBI Taxonomy" id="412755"/>
    <lineage>
        <taxon>unclassified sequences</taxon>
        <taxon>metagenomes</taxon>
        <taxon>ecological metagenomes</taxon>
    </lineage>
</organism>
<proteinExistence type="predicted"/>
<keyword evidence="1" id="KW-1133">Transmembrane helix</keyword>
<name>A0A0F9MU48_9ZZZZ</name>
<keyword evidence="1" id="KW-0472">Membrane</keyword>
<gene>
    <name evidence="2" type="ORF">LCGC14_1048280</name>
</gene>
<dbReference type="EMBL" id="LAZR01004366">
    <property type="protein sequence ID" value="KKN09274.1"/>
    <property type="molecule type" value="Genomic_DNA"/>
</dbReference>
<reference evidence="2" key="1">
    <citation type="journal article" date="2015" name="Nature">
        <title>Complex archaea that bridge the gap between prokaryotes and eukaryotes.</title>
        <authorList>
            <person name="Spang A."/>
            <person name="Saw J.H."/>
            <person name="Jorgensen S.L."/>
            <person name="Zaremba-Niedzwiedzka K."/>
            <person name="Martijn J."/>
            <person name="Lind A.E."/>
            <person name="van Eijk R."/>
            <person name="Schleper C."/>
            <person name="Guy L."/>
            <person name="Ettema T.J."/>
        </authorList>
    </citation>
    <scope>NUCLEOTIDE SEQUENCE</scope>
</reference>
<keyword evidence="1" id="KW-0812">Transmembrane</keyword>
<evidence type="ECO:0000313" key="2">
    <source>
        <dbReference type="EMBL" id="KKN09274.1"/>
    </source>
</evidence>
<dbReference type="AlphaFoldDB" id="A0A0F9MU48"/>
<sequence>MAEGTIKIILDPDTRKLDRALKGKRIGGGVGVDSKEAKKQTKNSGAMVGLSTKMLGKLGIVSAIIMGLDFIIRPVLAILKAILTLLFLPLLPVFKPALKAMAAFMPVMVKISKGLTKVVQGRLDQITGTLTVVLWTITKLFNIFKGFVKGIATLGLWVWTEIIKPGFESLLDVGDRIWTEILKPGFDFVRSALINVANAIINIINNLPGIKISPVKGLASVITGPNQSFQAPNQSFPGTSIQSTININNSVVREKSDIGKIADAVSKVIARGILRGGILSLQ</sequence>
<protein>
    <submittedName>
        <fullName evidence="2">Uncharacterized protein</fullName>
    </submittedName>
</protein>
<evidence type="ECO:0000256" key="1">
    <source>
        <dbReference type="SAM" id="Phobius"/>
    </source>
</evidence>
<feature type="transmembrane region" description="Helical" evidence="1">
    <location>
        <begin position="54"/>
        <end position="72"/>
    </location>
</feature>